<sequence>MIKKLALGVVASSMLLGFGVGDLGGASKAEAAVPVEASISPKNVSRTGSSTSVTKTLSWGGGTGSSYHVYYNDGKYAAIDDRYSS</sequence>
<gene>
    <name evidence="1" type="ORF">CYL18_18765</name>
</gene>
<organism evidence="1 2">
    <name type="scientific">Pradoshia eiseniae</name>
    <dbReference type="NCBI Taxonomy" id="2064768"/>
    <lineage>
        <taxon>Bacteria</taxon>
        <taxon>Bacillati</taxon>
        <taxon>Bacillota</taxon>
        <taxon>Bacilli</taxon>
        <taxon>Bacillales</taxon>
        <taxon>Bacillaceae</taxon>
        <taxon>Pradoshia</taxon>
    </lineage>
</organism>
<keyword evidence="2" id="KW-1185">Reference proteome</keyword>
<dbReference type="Proteomes" id="UP000239663">
    <property type="component" value="Unassembled WGS sequence"/>
</dbReference>
<name>A0A2S7MV39_9BACI</name>
<dbReference type="EMBL" id="PKOZ01000031">
    <property type="protein sequence ID" value="PQD93649.1"/>
    <property type="molecule type" value="Genomic_DNA"/>
</dbReference>
<evidence type="ECO:0000313" key="2">
    <source>
        <dbReference type="Proteomes" id="UP000239663"/>
    </source>
</evidence>
<comment type="caution">
    <text evidence="1">The sequence shown here is derived from an EMBL/GenBank/DDBJ whole genome shotgun (WGS) entry which is preliminary data.</text>
</comment>
<accession>A0A2S7MV39</accession>
<protein>
    <submittedName>
        <fullName evidence="1">Uncharacterized protein</fullName>
    </submittedName>
</protein>
<reference evidence="1 2" key="1">
    <citation type="submission" date="2017-12" db="EMBL/GenBank/DDBJ databases">
        <title>Taxonomic description and draft genome of Pradoshia cofamensis Gen. nov., sp. nov., a thermotolerant bacillale isolated from anterior gut of earthworm Eisenia fetida.</title>
        <authorList>
            <person name="Saha T."/>
            <person name="Chakraborty R."/>
        </authorList>
    </citation>
    <scope>NUCLEOTIDE SEQUENCE [LARGE SCALE GENOMIC DNA]</scope>
    <source>
        <strain evidence="1 2">EAG3</strain>
    </source>
</reference>
<proteinExistence type="predicted"/>
<evidence type="ECO:0000313" key="1">
    <source>
        <dbReference type="EMBL" id="PQD93649.1"/>
    </source>
</evidence>
<dbReference type="AlphaFoldDB" id="A0A2S7MV39"/>